<reference evidence="5 6" key="1">
    <citation type="submission" date="2016-02" db="EMBL/GenBank/DDBJ databases">
        <title>Genome analysis of coral dinoflagellate symbionts highlights evolutionary adaptations to a symbiotic lifestyle.</title>
        <authorList>
            <person name="Aranda M."/>
            <person name="Li Y."/>
            <person name="Liew Y.J."/>
            <person name="Baumgarten S."/>
            <person name="Simakov O."/>
            <person name="Wilson M."/>
            <person name="Piel J."/>
            <person name="Ashoor H."/>
            <person name="Bougouffa S."/>
            <person name="Bajic V.B."/>
            <person name="Ryu T."/>
            <person name="Ravasi T."/>
            <person name="Bayer T."/>
            <person name="Micklem G."/>
            <person name="Kim H."/>
            <person name="Bhak J."/>
            <person name="Lajeunesse T.C."/>
            <person name="Voolstra C.R."/>
        </authorList>
    </citation>
    <scope>NUCLEOTIDE SEQUENCE [LARGE SCALE GENOMIC DNA]</scope>
    <source>
        <strain evidence="5 6">CCMP2467</strain>
    </source>
</reference>
<dbReference type="EMBL" id="LSRX01000945">
    <property type="protein sequence ID" value="OLP85957.1"/>
    <property type="molecule type" value="Genomic_DNA"/>
</dbReference>
<evidence type="ECO:0000256" key="1">
    <source>
        <dbReference type="ARBA" id="ARBA00004141"/>
    </source>
</evidence>
<dbReference type="InterPro" id="IPR027359">
    <property type="entry name" value="Volt_channel_dom_sf"/>
</dbReference>
<keyword evidence="4" id="KW-0472">Membrane</keyword>
<dbReference type="GO" id="GO:0005216">
    <property type="term" value="F:monoatomic ion channel activity"/>
    <property type="evidence" value="ECO:0007669"/>
    <property type="project" value="InterPro"/>
</dbReference>
<dbReference type="AlphaFoldDB" id="A0A1Q9CST6"/>
<dbReference type="Gene3D" id="1.20.120.350">
    <property type="entry name" value="Voltage-gated potassium channels. Chain C"/>
    <property type="match status" value="1"/>
</dbReference>
<evidence type="ECO:0000256" key="3">
    <source>
        <dbReference type="ARBA" id="ARBA00022989"/>
    </source>
</evidence>
<gene>
    <name evidence="5" type="ORF">AK812_SmicGene32995</name>
</gene>
<evidence type="ECO:0000256" key="4">
    <source>
        <dbReference type="ARBA" id="ARBA00023136"/>
    </source>
</evidence>
<proteinExistence type="predicted"/>
<accession>A0A1Q9CST6</accession>
<comment type="caution">
    <text evidence="5">The sequence shown here is derived from an EMBL/GenBank/DDBJ whole genome shotgun (WGS) entry which is preliminary data.</text>
</comment>
<keyword evidence="6" id="KW-1185">Reference proteome</keyword>
<protein>
    <recommendedName>
        <fullName evidence="7">Ion transport domain-containing protein</fullName>
    </recommendedName>
</protein>
<keyword evidence="2" id="KW-0812">Transmembrane</keyword>
<dbReference type="GO" id="GO:0016020">
    <property type="term" value="C:membrane"/>
    <property type="evidence" value="ECO:0007669"/>
    <property type="project" value="UniProtKB-SubCell"/>
</dbReference>
<sequence length="167" mass="18528">MSLWQKARALTPAQKEAFLDASTGVLVVANAVVIGLSADETEVWQGWQWVDAESSESSPYGFVCFAVGFFSEMIVKMVLQGFFGYFRQALWSRPPDRYLVFPDIVQIVDASAKALWVANSVILGQAYALVRVVRLARLSRISRVLRLTFSQAACVIEAPNLEAFEST</sequence>
<keyword evidence="3" id="KW-1133">Transmembrane helix</keyword>
<evidence type="ECO:0000256" key="2">
    <source>
        <dbReference type="ARBA" id="ARBA00022692"/>
    </source>
</evidence>
<dbReference type="Proteomes" id="UP000186817">
    <property type="component" value="Unassembled WGS sequence"/>
</dbReference>
<name>A0A1Q9CST6_SYMMI</name>
<evidence type="ECO:0008006" key="7">
    <source>
        <dbReference type="Google" id="ProtNLM"/>
    </source>
</evidence>
<evidence type="ECO:0000313" key="5">
    <source>
        <dbReference type="EMBL" id="OLP85957.1"/>
    </source>
</evidence>
<evidence type="ECO:0000313" key="6">
    <source>
        <dbReference type="Proteomes" id="UP000186817"/>
    </source>
</evidence>
<dbReference type="OrthoDB" id="10418345at2759"/>
<comment type="subcellular location">
    <subcellularLocation>
        <location evidence="1">Membrane</location>
        <topology evidence="1">Multi-pass membrane protein</topology>
    </subcellularLocation>
</comment>
<organism evidence="5 6">
    <name type="scientific">Symbiodinium microadriaticum</name>
    <name type="common">Dinoflagellate</name>
    <name type="synonym">Zooxanthella microadriatica</name>
    <dbReference type="NCBI Taxonomy" id="2951"/>
    <lineage>
        <taxon>Eukaryota</taxon>
        <taxon>Sar</taxon>
        <taxon>Alveolata</taxon>
        <taxon>Dinophyceae</taxon>
        <taxon>Suessiales</taxon>
        <taxon>Symbiodiniaceae</taxon>
        <taxon>Symbiodinium</taxon>
    </lineage>
</organism>